<dbReference type="STRING" id="626522.GCWU000325_02154"/>
<sequence>MKTMRSKFLSACLVAALLTPATLQAQQRFNKALRDFVGKVKENAGKTAKKSALPPRIVDYRMEAAGSDDRGVEIYAFSLKGKQQKWLDDIYTAYEQDRYTATKSFRKDASGTPVKTKKGEFSATTGGNGVFVKIPKVKVKGGGITVIPGNVAFSSAGRYLFNYGKDYERSFTLGNSLQDNVLILTKDDNVDTKLRYAYAIEWAKRPETGTIEGRICFIHSMRPDVLEQEKRSRAEADAAKEAEQVDGWRQWGRQLGELAIDRGAMETLERLSTRLGELITAFGNEASKLSPAERKRREKEINALADKINNLAQKLQKRNGDGVVSFSENFPFDDEAEAAGMSAEDFLSNFEGLRRAFQSNGYLRPTLANRLLSLCKDNAQNLSQNEREICAKALDELAQLTDDSFTIGLLKEAKEQVYKIPKNKAKK</sequence>
<organism evidence="2 3">
    <name type="scientific">Alloprevotella tannerae ATCC 51259</name>
    <dbReference type="NCBI Taxonomy" id="626522"/>
    <lineage>
        <taxon>Bacteria</taxon>
        <taxon>Pseudomonadati</taxon>
        <taxon>Bacteroidota</taxon>
        <taxon>Bacteroidia</taxon>
        <taxon>Bacteroidales</taxon>
        <taxon>Prevotellaceae</taxon>
        <taxon>Alloprevotella</taxon>
    </lineage>
</organism>
<protein>
    <submittedName>
        <fullName evidence="2">Uncharacterized protein</fullName>
    </submittedName>
</protein>
<dbReference type="EMBL" id="ACIJ02000023">
    <property type="protein sequence ID" value="EEX70912.1"/>
    <property type="molecule type" value="Genomic_DNA"/>
</dbReference>
<accession>C9LIU5</accession>
<reference evidence="2" key="1">
    <citation type="submission" date="2009-09" db="EMBL/GenBank/DDBJ databases">
        <authorList>
            <person name="Weinstock G."/>
            <person name="Sodergren E."/>
            <person name="Clifton S."/>
            <person name="Fulton L."/>
            <person name="Fulton B."/>
            <person name="Courtney L."/>
            <person name="Fronick C."/>
            <person name="Harrison M."/>
            <person name="Strong C."/>
            <person name="Farmer C."/>
            <person name="Delahaunty K."/>
            <person name="Markovic C."/>
            <person name="Hall O."/>
            <person name="Minx P."/>
            <person name="Tomlinson C."/>
            <person name="Mitreva M."/>
            <person name="Nelson J."/>
            <person name="Hou S."/>
            <person name="Wollam A."/>
            <person name="Pepin K.H."/>
            <person name="Johnson M."/>
            <person name="Bhonagiri V."/>
            <person name="Nash W.E."/>
            <person name="Warren W."/>
            <person name="Chinwalla A."/>
            <person name="Mardis E.R."/>
            <person name="Wilson R.K."/>
        </authorList>
    </citation>
    <scope>NUCLEOTIDE SEQUENCE [LARGE SCALE GENOMIC DNA]</scope>
    <source>
        <strain evidence="2">ATCC 51259</strain>
    </source>
</reference>
<dbReference type="HOGENOM" id="CLU_642292_0_0_10"/>
<evidence type="ECO:0000313" key="3">
    <source>
        <dbReference type="Proteomes" id="UP000003460"/>
    </source>
</evidence>
<proteinExistence type="predicted"/>
<evidence type="ECO:0000256" key="1">
    <source>
        <dbReference type="SAM" id="SignalP"/>
    </source>
</evidence>
<name>C9LIU5_9BACT</name>
<keyword evidence="3" id="KW-1185">Reference proteome</keyword>
<gene>
    <name evidence="2" type="ORF">GCWU000325_02154</name>
</gene>
<dbReference type="eggNOG" id="ENOG502ZX6G">
    <property type="taxonomic scope" value="Bacteria"/>
</dbReference>
<dbReference type="Proteomes" id="UP000003460">
    <property type="component" value="Unassembled WGS sequence"/>
</dbReference>
<keyword evidence="1" id="KW-0732">Signal</keyword>
<evidence type="ECO:0000313" key="2">
    <source>
        <dbReference type="EMBL" id="EEX70912.1"/>
    </source>
</evidence>
<feature type="chain" id="PRO_5002998585" evidence="1">
    <location>
        <begin position="26"/>
        <end position="427"/>
    </location>
</feature>
<comment type="caution">
    <text evidence="2">The sequence shown here is derived from an EMBL/GenBank/DDBJ whole genome shotgun (WGS) entry which is preliminary data.</text>
</comment>
<feature type="signal peptide" evidence="1">
    <location>
        <begin position="1"/>
        <end position="25"/>
    </location>
</feature>
<dbReference type="AlphaFoldDB" id="C9LIU5"/>